<feature type="domain" description="Secretion system C-terminal sorting" evidence="2">
    <location>
        <begin position="868"/>
        <end position="936"/>
    </location>
</feature>
<name>E0XVV0_9BACT</name>
<dbReference type="Gene3D" id="2.60.40.10">
    <property type="entry name" value="Immunoglobulins"/>
    <property type="match status" value="1"/>
</dbReference>
<protein>
    <recommendedName>
        <fullName evidence="2">Secretion system C-terminal sorting domain-containing protein</fullName>
    </recommendedName>
</protein>
<dbReference type="Pfam" id="PF20773">
    <property type="entry name" value="InhA-like_MAM"/>
    <property type="match status" value="1"/>
</dbReference>
<accession>E0XVV0</accession>
<reference evidence="3" key="1">
    <citation type="journal article" date="2011" name="Environ. Microbiol.">
        <title>Time-series analyses of Monterey Bay coastal microbial picoplankton using a 'genome proxy' microarray.</title>
        <authorList>
            <person name="Rich V.I."/>
            <person name="Pham V.D."/>
            <person name="Eppley J."/>
            <person name="Shi Y."/>
            <person name="DeLong E.F."/>
        </authorList>
    </citation>
    <scope>NUCLEOTIDE SEQUENCE</scope>
</reference>
<sequence length="952" mass="103935">MKLTRYICLMALSFTLVWGHALKKAADVPAFKSNSIKNIEISARSVDSRTDTTTIFLDDMEGGTTDWTFGAGWEETSSSYSSPSTSLHIDDDNYDTESSLLSPTITLPDATENELIKFNFDLWCDLPDFDGDGDNFLEDYYRVEIANLDEQPIYFHTSTNGAYSGSSWWCADPNIGGYSDAWVQFLDTPTISIPTGGGTLSAQMKWGIEDPAGATVAGTCTNGWDAANVRISSDDGVTWSLLTGSDPYDFTCGYGWIYNDPEYDTGGSLNQVAAGWGGLQAWHLVTFSLSAYAGQDVIIRFAFGSDPAYSTPDDATIDGFRLDEISVEDAGGNVLFEDDAEGATDMVATNGFEYQWTTVFYDYGDDSRPGGVNVGWDTYMPGDPFNNNTQLDITEHSGADVKFRFVARIDDNDDGGNGSGLYIDDFHVWKVSLEETLPAVTGVYAEAGDGTVHVTWNDLNVGSGGDILYDDGQFDPSESIFMSSGTSVCGTLFDMPFGATTVTVNTVSVYGDENLSGTTNIYGYAISLSGPDANPLYSATVTTTAGQWLEETVNWAFTGDFIIGYEITETIACAIDSDVPGDQAHSWTNLGGWQDWSTIANNYGLTDGEWAIRANVDVDGIDAVYNVYRSTAGSDYSLMFNGQGIDEVEYLDNFVDNDVEYCYKVSALFDAFEGPMSNASCATPEAQTIHEIAYDDGEAETSTNVGSGNYMAVKVTPLHYPSELKRVKFYVPTASPGICGVRVWDDDGEDGMPGTEWTPPSGVIMQLAQGWNVKDMSSLHIYIGGGDFYVGWEETSNTPPIGIDLSDPDFRSYINVEGDPPVGTNGEWAYLYLDGDFMVRADVDSGVLAIDDDLVNTIPEHFTLKQNYPNPFNPVTNIVFELPEFAKTHLAVFDLTGREVRTVVNNENLNAGHYRYQLNASGLPSGMYFFRMTAVSDANHTYTDTKKLVLLK</sequence>
<proteinExistence type="predicted"/>
<keyword evidence="1" id="KW-0732">Signal</keyword>
<dbReference type="NCBIfam" id="TIGR04183">
    <property type="entry name" value="Por_Secre_tail"/>
    <property type="match status" value="1"/>
</dbReference>
<evidence type="ECO:0000256" key="1">
    <source>
        <dbReference type="SAM" id="SignalP"/>
    </source>
</evidence>
<dbReference type="EMBL" id="GU474892">
    <property type="protein sequence ID" value="ADI18541.1"/>
    <property type="molecule type" value="Genomic_DNA"/>
</dbReference>
<evidence type="ECO:0000259" key="2">
    <source>
        <dbReference type="Pfam" id="PF18962"/>
    </source>
</evidence>
<feature type="signal peptide" evidence="1">
    <location>
        <begin position="1"/>
        <end position="25"/>
    </location>
</feature>
<dbReference type="Gene3D" id="2.60.40.4070">
    <property type="match status" value="1"/>
</dbReference>
<organism evidence="3">
    <name type="scientific">uncultured Fidelibacterota bacterium HF4000_22B16</name>
    <dbReference type="NCBI Taxonomy" id="710791"/>
    <lineage>
        <taxon>Bacteria</taxon>
        <taxon>Pseudomonadati</taxon>
        <taxon>Fidelibacterota</taxon>
        <taxon>environmental samples</taxon>
    </lineage>
</organism>
<dbReference type="AlphaFoldDB" id="E0XVV0"/>
<dbReference type="InterPro" id="IPR026444">
    <property type="entry name" value="Secre_tail"/>
</dbReference>
<dbReference type="InterPro" id="IPR013783">
    <property type="entry name" value="Ig-like_fold"/>
</dbReference>
<dbReference type="Pfam" id="PF18962">
    <property type="entry name" value="Por_Secre_tail"/>
    <property type="match status" value="1"/>
</dbReference>
<evidence type="ECO:0000313" key="3">
    <source>
        <dbReference type="EMBL" id="ADI18541.1"/>
    </source>
</evidence>
<feature type="chain" id="PRO_5003143170" description="Secretion system C-terminal sorting domain-containing protein" evidence="1">
    <location>
        <begin position="26"/>
        <end position="952"/>
    </location>
</feature>